<evidence type="ECO:0000313" key="1">
    <source>
        <dbReference type="EMBL" id="MDN3710051.1"/>
    </source>
</evidence>
<sequence length="190" mass="21181">MPFNLDKNNPDNKTEINKILNNDVFLNMTLDFYSGALIAIDSARAMNLPLEVKIFDSKESNRSMNVAQLKQQFDFSNTDVVIGPFFQANVDAISEEFKDTPTLIVSPLSTDKGKPYPNQVHTMPNTDIVRNEMMEYLRAQNGNIIAVLNPKAASSRNFFESNFKEVKLLDAAANGAVTKSQIEACLIKQG</sequence>
<accession>A0ABT8D117</accession>
<protein>
    <recommendedName>
        <fullName evidence="3">Leucine-binding protein domain-containing protein</fullName>
    </recommendedName>
</protein>
<organism evidence="1 2">
    <name type="scientific">Paenimyroides ceti</name>
    <dbReference type="NCBI Taxonomy" id="395087"/>
    <lineage>
        <taxon>Bacteria</taxon>
        <taxon>Pseudomonadati</taxon>
        <taxon>Bacteroidota</taxon>
        <taxon>Flavobacteriia</taxon>
        <taxon>Flavobacteriales</taxon>
        <taxon>Flavobacteriaceae</taxon>
        <taxon>Paenimyroides</taxon>
    </lineage>
</organism>
<evidence type="ECO:0008006" key="3">
    <source>
        <dbReference type="Google" id="ProtNLM"/>
    </source>
</evidence>
<name>A0ABT8D117_9FLAO</name>
<dbReference type="SUPFAM" id="SSF53822">
    <property type="entry name" value="Periplasmic binding protein-like I"/>
    <property type="match status" value="1"/>
</dbReference>
<evidence type="ECO:0000313" key="2">
    <source>
        <dbReference type="Proteomes" id="UP001242368"/>
    </source>
</evidence>
<comment type="caution">
    <text evidence="1">The sequence shown here is derived from an EMBL/GenBank/DDBJ whole genome shotgun (WGS) entry which is preliminary data.</text>
</comment>
<reference evidence="2" key="1">
    <citation type="journal article" date="2019" name="Int. J. Syst. Evol. Microbiol.">
        <title>The Global Catalogue of Microorganisms (GCM) 10K type strain sequencing project: providing services to taxonomists for standard genome sequencing and annotation.</title>
        <authorList>
            <consortium name="The Broad Institute Genomics Platform"/>
            <consortium name="The Broad Institute Genome Sequencing Center for Infectious Disease"/>
            <person name="Wu L."/>
            <person name="Ma J."/>
        </authorList>
    </citation>
    <scope>NUCLEOTIDE SEQUENCE [LARGE SCALE GENOMIC DNA]</scope>
    <source>
        <strain evidence="2">CECT 7184</strain>
    </source>
</reference>
<dbReference type="Gene3D" id="3.40.50.2300">
    <property type="match status" value="1"/>
</dbReference>
<keyword evidence="2" id="KW-1185">Reference proteome</keyword>
<dbReference type="RefSeq" id="WP_290365332.1">
    <property type="nucleotide sequence ID" value="NZ_JAUFQU010000071.1"/>
</dbReference>
<dbReference type="InterPro" id="IPR028082">
    <property type="entry name" value="Peripla_BP_I"/>
</dbReference>
<proteinExistence type="predicted"/>
<dbReference type="Proteomes" id="UP001242368">
    <property type="component" value="Unassembled WGS sequence"/>
</dbReference>
<gene>
    <name evidence="1" type="ORF">QW060_24425</name>
</gene>
<dbReference type="EMBL" id="JAUFQU010000071">
    <property type="protein sequence ID" value="MDN3710051.1"/>
    <property type="molecule type" value="Genomic_DNA"/>
</dbReference>